<dbReference type="EMBL" id="QXGM01000001">
    <property type="protein sequence ID" value="RSX55828.1"/>
    <property type="molecule type" value="Genomic_DNA"/>
</dbReference>
<dbReference type="InterPro" id="IPR029058">
    <property type="entry name" value="AB_hydrolase_fold"/>
</dbReference>
<dbReference type="Pfam" id="PF07859">
    <property type="entry name" value="Abhydrolase_3"/>
    <property type="match status" value="1"/>
</dbReference>
<protein>
    <submittedName>
        <fullName evidence="3">Alpha/beta hydrolase fold protein</fullName>
    </submittedName>
</protein>
<proteinExistence type="predicted"/>
<sequence length="359" mass="40203">MTQLNPYPFVRYSDANRVLNDEAMAHIAQYWTETTNDLDGISKELAAHIAKERISIAQFDYPRTDFWHDPDGIDVFADISYADDAGYGEGQVRGHLLDLYVPHDVVLRGGNSCPVFIDIHGGGFTYGYKELNRNFCTHLAAQGFAVFSLNYRPVPQTGLMGQLADIQMALRWIHTHLDQWPLSKHNIFITGDSAGAALAWLTMLIEGNSQAAQAFGIERSSGLPIRGAALISGVFSLGRDITSGPRKRFRNTLTHDLGQFFLDGLTDMQPDWLDPRVAIREFTVPPTYLVTSSDDFIESETLYLATLLAEHNVDFELHDIKVPPTQTLGHVFPVCLSWLDLSAQVFEQISKFTQSRCTF</sequence>
<dbReference type="RefSeq" id="WP_241218825.1">
    <property type="nucleotide sequence ID" value="NZ_QXGM01000001.1"/>
</dbReference>
<evidence type="ECO:0000259" key="2">
    <source>
        <dbReference type="Pfam" id="PF07859"/>
    </source>
</evidence>
<evidence type="ECO:0000313" key="3">
    <source>
        <dbReference type="EMBL" id="RSX55828.1"/>
    </source>
</evidence>
<keyword evidence="4" id="KW-1185">Reference proteome</keyword>
<dbReference type="PANTHER" id="PTHR48081:SF8">
    <property type="entry name" value="ALPHA_BETA HYDROLASE FOLD-3 DOMAIN-CONTAINING PROTEIN-RELATED"/>
    <property type="match status" value="1"/>
</dbReference>
<dbReference type="GO" id="GO:0016787">
    <property type="term" value="F:hydrolase activity"/>
    <property type="evidence" value="ECO:0007669"/>
    <property type="project" value="UniProtKB-KW"/>
</dbReference>
<name>A0A430FSH8_9BIFI</name>
<comment type="caution">
    <text evidence="3">The sequence shown here is derived from an EMBL/GenBank/DDBJ whole genome shotgun (WGS) entry which is preliminary data.</text>
</comment>
<dbReference type="Gene3D" id="3.40.50.1820">
    <property type="entry name" value="alpha/beta hydrolase"/>
    <property type="match status" value="1"/>
</dbReference>
<dbReference type="AlphaFoldDB" id="A0A430FSH8"/>
<evidence type="ECO:0000313" key="4">
    <source>
        <dbReference type="Proteomes" id="UP000287609"/>
    </source>
</evidence>
<dbReference type="SUPFAM" id="SSF53474">
    <property type="entry name" value="alpha/beta-Hydrolases"/>
    <property type="match status" value="1"/>
</dbReference>
<dbReference type="Proteomes" id="UP000287609">
    <property type="component" value="Unassembled WGS sequence"/>
</dbReference>
<reference evidence="3 4" key="1">
    <citation type="submission" date="2018-09" db="EMBL/GenBank/DDBJ databases">
        <title>Characterization of the phylogenetic diversity of five novel species belonging to the genus Bifidobacterium.</title>
        <authorList>
            <person name="Lugli G.A."/>
            <person name="Duranti S."/>
            <person name="Milani C."/>
        </authorList>
    </citation>
    <scope>NUCLEOTIDE SEQUENCE [LARGE SCALE GENOMIC DNA]</scope>
    <source>
        <strain evidence="3 4">2036B</strain>
    </source>
</reference>
<dbReference type="InterPro" id="IPR050300">
    <property type="entry name" value="GDXG_lipolytic_enzyme"/>
</dbReference>
<dbReference type="InterPro" id="IPR013094">
    <property type="entry name" value="AB_hydrolase_3"/>
</dbReference>
<evidence type="ECO:0000256" key="1">
    <source>
        <dbReference type="ARBA" id="ARBA00022801"/>
    </source>
</evidence>
<feature type="domain" description="Alpha/beta hydrolase fold-3" evidence="2">
    <location>
        <begin position="117"/>
        <end position="320"/>
    </location>
</feature>
<organism evidence="3 4">
    <name type="scientific">Bifidobacterium dolichotidis</name>
    <dbReference type="NCBI Taxonomy" id="2306976"/>
    <lineage>
        <taxon>Bacteria</taxon>
        <taxon>Bacillati</taxon>
        <taxon>Actinomycetota</taxon>
        <taxon>Actinomycetes</taxon>
        <taxon>Bifidobacteriales</taxon>
        <taxon>Bifidobacteriaceae</taxon>
        <taxon>Bifidobacterium</taxon>
    </lineage>
</organism>
<gene>
    <name evidence="3" type="ORF">D2E26_0391</name>
</gene>
<accession>A0A430FSH8</accession>
<keyword evidence="1 3" id="KW-0378">Hydrolase</keyword>
<dbReference type="PANTHER" id="PTHR48081">
    <property type="entry name" value="AB HYDROLASE SUPERFAMILY PROTEIN C4A8.06C"/>
    <property type="match status" value="1"/>
</dbReference>